<evidence type="ECO:0000259" key="8">
    <source>
        <dbReference type="Pfam" id="PF00408"/>
    </source>
</evidence>
<evidence type="ECO:0000256" key="3">
    <source>
        <dbReference type="ARBA" id="ARBA00022553"/>
    </source>
</evidence>
<evidence type="ECO:0000256" key="4">
    <source>
        <dbReference type="ARBA" id="ARBA00022723"/>
    </source>
</evidence>
<keyword evidence="4 7" id="KW-0479">Metal-binding</keyword>
<dbReference type="EMBL" id="RKLR01000002">
    <property type="protein sequence ID" value="MBX0322758.1"/>
    <property type="molecule type" value="Genomic_DNA"/>
</dbReference>
<sequence>MDEDDAAAIAFGTDGWRATLDEFTAPRVRMVGQAVATALRERGESGTVAVGYDARETSRGFAEELARVLCANGFDVLVPDRDTPTPVVAWTVRERGLVGALQITASHNPPEYNGVKFVPGSGAPALPDATEDIVKNLGDPDPLPEDEWGSVTEGDLVADYADHAIDYADTDLSGLSVAYDAMHGSGRGVTDALLERAGADVTALRDEQDPEFGGGSPEPAAENVKELISRVREGDAALGIVNDGDADRIGIVTPERGYLDANLFFAALYDYLLESRSGDVVRTVSTSSIVDRVAEAHGQSAHEVAVGFKWVAEAMADHDALMGGEESGGFGLTDHLRNKDGVLLALVAAAAEAEESLDARVDRLLDEHGEIHQGRVSVDCPDERKGPVLDALEDELPDSVAGVDVAGVNTVDGFKIRLADDTWVLVRPSGTEPKLRVYAEAGSDQRVTELLRAGRELVVPLV</sequence>
<dbReference type="Proteomes" id="UP001430377">
    <property type="component" value="Unassembled WGS sequence"/>
</dbReference>
<evidence type="ECO:0000256" key="7">
    <source>
        <dbReference type="RuleBase" id="RU004326"/>
    </source>
</evidence>
<dbReference type="GO" id="GO:0006166">
    <property type="term" value="P:purine ribonucleoside salvage"/>
    <property type="evidence" value="ECO:0007669"/>
    <property type="project" value="TreeGrafter"/>
</dbReference>
<protein>
    <submittedName>
        <fullName evidence="12">Phosphoglucomutase/phosphomannomutase family protein</fullName>
    </submittedName>
</protein>
<organism evidence="12 13">
    <name type="scientific">Haloarcula rubra</name>
    <dbReference type="NCBI Taxonomy" id="2487747"/>
    <lineage>
        <taxon>Archaea</taxon>
        <taxon>Methanobacteriati</taxon>
        <taxon>Methanobacteriota</taxon>
        <taxon>Stenosarchaea group</taxon>
        <taxon>Halobacteria</taxon>
        <taxon>Halobacteriales</taxon>
        <taxon>Haloarculaceae</taxon>
        <taxon>Haloarcula</taxon>
    </lineage>
</organism>
<dbReference type="Gene3D" id="3.30.310.50">
    <property type="entry name" value="Alpha-D-phosphohexomutase, C-terminal domain"/>
    <property type="match status" value="1"/>
</dbReference>
<keyword evidence="3" id="KW-0597">Phosphoprotein</keyword>
<dbReference type="PRINTS" id="PR00509">
    <property type="entry name" value="PGMPMM"/>
</dbReference>
<dbReference type="InterPro" id="IPR005841">
    <property type="entry name" value="Alpha-D-phosphohexomutase_SF"/>
</dbReference>
<evidence type="ECO:0000259" key="10">
    <source>
        <dbReference type="Pfam" id="PF02879"/>
    </source>
</evidence>
<dbReference type="PANTHER" id="PTHR45745">
    <property type="entry name" value="PHOSPHOMANNOMUTASE 45A"/>
    <property type="match status" value="1"/>
</dbReference>
<feature type="domain" description="Alpha-D-phosphohexomutase alpha/beta/alpha" evidence="11">
    <location>
        <begin position="263"/>
        <end position="363"/>
    </location>
</feature>
<dbReference type="InterPro" id="IPR005845">
    <property type="entry name" value="A-D-PHexomutase_a/b/a-II"/>
</dbReference>
<keyword evidence="13" id="KW-1185">Reference proteome</keyword>
<dbReference type="GO" id="GO:0000287">
    <property type="term" value="F:magnesium ion binding"/>
    <property type="evidence" value="ECO:0007669"/>
    <property type="project" value="InterPro"/>
</dbReference>
<dbReference type="InterPro" id="IPR005843">
    <property type="entry name" value="A-D-PHexomutase_C"/>
</dbReference>
<evidence type="ECO:0000259" key="11">
    <source>
        <dbReference type="Pfam" id="PF02880"/>
    </source>
</evidence>
<dbReference type="GO" id="GO:0008973">
    <property type="term" value="F:phosphopentomutase activity"/>
    <property type="evidence" value="ECO:0007669"/>
    <property type="project" value="TreeGrafter"/>
</dbReference>
<evidence type="ECO:0000313" key="13">
    <source>
        <dbReference type="Proteomes" id="UP001430377"/>
    </source>
</evidence>
<dbReference type="PANTHER" id="PTHR45745:SF1">
    <property type="entry name" value="PHOSPHOGLUCOMUTASE 2B-RELATED"/>
    <property type="match status" value="1"/>
</dbReference>
<dbReference type="InterPro" id="IPR016055">
    <property type="entry name" value="A-D-PHexomutase_a/b/a-I/II/III"/>
</dbReference>
<reference evidence="12 13" key="1">
    <citation type="submission" date="2021-06" db="EMBL/GenBank/DDBJ databases">
        <title>Halomicroarcula sp. a new haloarchaeum isolated from saline soil.</title>
        <authorList>
            <person name="Duran-Viseras A."/>
            <person name="Sanchez-Porro C."/>
            <person name="Ventosa A."/>
        </authorList>
    </citation>
    <scope>NUCLEOTIDE SEQUENCE [LARGE SCALE GENOMIC DNA]</scope>
    <source>
        <strain evidence="12 13">F13</strain>
    </source>
</reference>
<keyword evidence="6" id="KW-0413">Isomerase</keyword>
<proteinExistence type="inferred from homology"/>
<dbReference type="Pfam" id="PF02878">
    <property type="entry name" value="PGM_PMM_I"/>
    <property type="match status" value="1"/>
</dbReference>
<feature type="domain" description="Alpha-D-phosphohexomutase alpha/beta/alpha" evidence="10">
    <location>
        <begin position="159"/>
        <end position="254"/>
    </location>
</feature>
<evidence type="ECO:0000259" key="9">
    <source>
        <dbReference type="Pfam" id="PF02878"/>
    </source>
</evidence>
<accession>A0AAW4PP43</accession>
<dbReference type="PROSITE" id="PS00710">
    <property type="entry name" value="PGM_PMM"/>
    <property type="match status" value="1"/>
</dbReference>
<evidence type="ECO:0000256" key="1">
    <source>
        <dbReference type="ARBA" id="ARBA00001946"/>
    </source>
</evidence>
<dbReference type="Pfam" id="PF02879">
    <property type="entry name" value="PGM_PMM_II"/>
    <property type="match status" value="1"/>
</dbReference>
<comment type="cofactor">
    <cofactor evidence="1">
        <name>Mg(2+)</name>
        <dbReference type="ChEBI" id="CHEBI:18420"/>
    </cofactor>
</comment>
<dbReference type="RefSeq" id="WP_220617739.1">
    <property type="nucleotide sequence ID" value="NZ_RKLR01000002.1"/>
</dbReference>
<evidence type="ECO:0000256" key="5">
    <source>
        <dbReference type="ARBA" id="ARBA00022842"/>
    </source>
</evidence>
<keyword evidence="5 7" id="KW-0460">Magnesium</keyword>
<dbReference type="Pfam" id="PF02880">
    <property type="entry name" value="PGM_PMM_III"/>
    <property type="match status" value="1"/>
</dbReference>
<dbReference type="SUPFAM" id="SSF55957">
    <property type="entry name" value="Phosphoglucomutase, C-terminal domain"/>
    <property type="match status" value="1"/>
</dbReference>
<name>A0AAW4PP43_9EURY</name>
<dbReference type="InterPro" id="IPR016066">
    <property type="entry name" value="A-D-PHexomutase_CS"/>
</dbReference>
<comment type="caution">
    <text evidence="12">The sequence shown here is derived from an EMBL/GenBank/DDBJ whole genome shotgun (WGS) entry which is preliminary data.</text>
</comment>
<comment type="similarity">
    <text evidence="2 7">Belongs to the phosphohexose mutase family.</text>
</comment>
<dbReference type="InterPro" id="IPR036900">
    <property type="entry name" value="A-D-PHexomutase_C_sf"/>
</dbReference>
<dbReference type="GO" id="GO:0005975">
    <property type="term" value="P:carbohydrate metabolic process"/>
    <property type="evidence" value="ECO:0007669"/>
    <property type="project" value="InterPro"/>
</dbReference>
<evidence type="ECO:0000256" key="6">
    <source>
        <dbReference type="ARBA" id="ARBA00023235"/>
    </source>
</evidence>
<gene>
    <name evidence="12" type="ORF">EGH21_06910</name>
</gene>
<dbReference type="InterPro" id="IPR005844">
    <property type="entry name" value="A-D-PHexomutase_a/b/a-I"/>
</dbReference>
<dbReference type="Pfam" id="PF00408">
    <property type="entry name" value="PGM_PMM_IV"/>
    <property type="match status" value="1"/>
</dbReference>
<evidence type="ECO:0000313" key="12">
    <source>
        <dbReference type="EMBL" id="MBX0322758.1"/>
    </source>
</evidence>
<dbReference type="CDD" id="cd05800">
    <property type="entry name" value="PGM_like2"/>
    <property type="match status" value="1"/>
</dbReference>
<dbReference type="Gene3D" id="3.40.120.10">
    <property type="entry name" value="Alpha-D-Glucose-1,6-Bisphosphate, subunit A, domain 3"/>
    <property type="match status" value="3"/>
</dbReference>
<feature type="domain" description="Alpha-D-phosphohexomutase alpha/beta/alpha" evidence="9">
    <location>
        <begin position="10"/>
        <end position="136"/>
    </location>
</feature>
<dbReference type="AlphaFoldDB" id="A0AAW4PP43"/>
<dbReference type="InterPro" id="IPR005846">
    <property type="entry name" value="A-D-PHexomutase_a/b/a-III"/>
</dbReference>
<dbReference type="SUPFAM" id="SSF53738">
    <property type="entry name" value="Phosphoglucomutase, first 3 domains"/>
    <property type="match status" value="2"/>
</dbReference>
<evidence type="ECO:0000256" key="2">
    <source>
        <dbReference type="ARBA" id="ARBA00010231"/>
    </source>
</evidence>
<feature type="domain" description="Alpha-D-phosphohexomutase C-terminal" evidence="8">
    <location>
        <begin position="396"/>
        <end position="450"/>
    </location>
</feature>